<keyword evidence="2" id="KW-1185">Reference proteome</keyword>
<comment type="caution">
    <text evidence="1">The sequence shown here is derived from an EMBL/GenBank/DDBJ whole genome shotgun (WGS) entry which is preliminary data.</text>
</comment>
<accession>A0A4Y2MIW9</accession>
<dbReference type="EMBL" id="BGPR01007392">
    <property type="protein sequence ID" value="GBN26509.1"/>
    <property type="molecule type" value="Genomic_DNA"/>
</dbReference>
<reference evidence="1 2" key="1">
    <citation type="journal article" date="2019" name="Sci. Rep.">
        <title>Orb-weaving spider Araneus ventricosus genome elucidates the spidroin gene catalogue.</title>
        <authorList>
            <person name="Kono N."/>
            <person name="Nakamura H."/>
            <person name="Ohtoshi R."/>
            <person name="Moran D.A.P."/>
            <person name="Shinohara A."/>
            <person name="Yoshida Y."/>
            <person name="Fujiwara M."/>
            <person name="Mori M."/>
            <person name="Tomita M."/>
            <person name="Arakawa K."/>
        </authorList>
    </citation>
    <scope>NUCLEOTIDE SEQUENCE [LARGE SCALE GENOMIC DNA]</scope>
</reference>
<protein>
    <submittedName>
        <fullName evidence="1">Uncharacterized protein</fullName>
    </submittedName>
</protein>
<gene>
    <name evidence="1" type="ORF">AVEN_169092_1</name>
</gene>
<dbReference type="Proteomes" id="UP000499080">
    <property type="component" value="Unassembled WGS sequence"/>
</dbReference>
<name>A0A4Y2MIW9_ARAVE</name>
<evidence type="ECO:0000313" key="1">
    <source>
        <dbReference type="EMBL" id="GBN26509.1"/>
    </source>
</evidence>
<sequence>MLYSRIFRKTHSTVNTKGAALAQMSNTDRQQITNNYSNSTCNTTRLLTACQLGLRGQHYKERFQRRSHPKDDANRSTRSKDDTYCRVFIDFLTGREVAWKTL</sequence>
<organism evidence="1 2">
    <name type="scientific">Araneus ventricosus</name>
    <name type="common">Orbweaver spider</name>
    <name type="synonym">Epeira ventricosa</name>
    <dbReference type="NCBI Taxonomy" id="182803"/>
    <lineage>
        <taxon>Eukaryota</taxon>
        <taxon>Metazoa</taxon>
        <taxon>Ecdysozoa</taxon>
        <taxon>Arthropoda</taxon>
        <taxon>Chelicerata</taxon>
        <taxon>Arachnida</taxon>
        <taxon>Araneae</taxon>
        <taxon>Araneomorphae</taxon>
        <taxon>Entelegynae</taxon>
        <taxon>Araneoidea</taxon>
        <taxon>Araneidae</taxon>
        <taxon>Araneus</taxon>
    </lineage>
</organism>
<dbReference type="AlphaFoldDB" id="A0A4Y2MIW9"/>
<proteinExistence type="predicted"/>
<evidence type="ECO:0000313" key="2">
    <source>
        <dbReference type="Proteomes" id="UP000499080"/>
    </source>
</evidence>